<dbReference type="InterPro" id="IPR041426">
    <property type="entry name" value="Mos1_HTH"/>
</dbReference>
<dbReference type="Gene3D" id="1.10.10.1450">
    <property type="match status" value="1"/>
</dbReference>
<dbReference type="GO" id="GO:0000729">
    <property type="term" value="P:DNA double-strand break processing"/>
    <property type="evidence" value="ECO:0007669"/>
    <property type="project" value="TreeGrafter"/>
</dbReference>
<comment type="caution">
    <text evidence="3">The sequence shown here is derived from an EMBL/GenBank/DDBJ whole genome shotgun (WGS) entry which is preliminary data.</text>
</comment>
<reference evidence="3" key="1">
    <citation type="submission" date="2020-02" db="EMBL/GenBank/DDBJ databases">
        <title>Relaxed selection underlies rapid genomic changes in the transitions from sociality to social parasitism in ants.</title>
        <authorList>
            <person name="Bi X."/>
        </authorList>
    </citation>
    <scope>NUCLEOTIDE SEQUENCE</scope>
    <source>
        <strain evidence="3">BGI-DK2013a</strain>
        <tissue evidence="3">Whole body</tissue>
    </source>
</reference>
<dbReference type="InterPro" id="IPR052709">
    <property type="entry name" value="Transposase-MT_Hybrid"/>
</dbReference>
<dbReference type="InterPro" id="IPR036397">
    <property type="entry name" value="RNaseH_sf"/>
</dbReference>
<dbReference type="GO" id="GO:0006303">
    <property type="term" value="P:double-strand break repair via nonhomologous end joining"/>
    <property type="evidence" value="ECO:0007669"/>
    <property type="project" value="TreeGrafter"/>
</dbReference>
<organism evidence="3 4">
    <name type="scientific">Acromyrmex insinuator</name>
    <dbReference type="NCBI Taxonomy" id="230686"/>
    <lineage>
        <taxon>Eukaryota</taxon>
        <taxon>Metazoa</taxon>
        <taxon>Ecdysozoa</taxon>
        <taxon>Arthropoda</taxon>
        <taxon>Hexapoda</taxon>
        <taxon>Insecta</taxon>
        <taxon>Pterygota</taxon>
        <taxon>Neoptera</taxon>
        <taxon>Endopterygota</taxon>
        <taxon>Hymenoptera</taxon>
        <taxon>Apocrita</taxon>
        <taxon>Aculeata</taxon>
        <taxon>Formicoidea</taxon>
        <taxon>Formicidae</taxon>
        <taxon>Myrmicinae</taxon>
        <taxon>Acromyrmex</taxon>
    </lineage>
</organism>
<dbReference type="Proteomes" id="UP000667349">
    <property type="component" value="Unassembled WGS sequence"/>
</dbReference>
<dbReference type="Gene3D" id="3.30.420.10">
    <property type="entry name" value="Ribonuclease H-like superfamily/Ribonuclease H"/>
    <property type="match status" value="1"/>
</dbReference>
<feature type="domain" description="Mos1 transposase HTH" evidence="2">
    <location>
        <begin position="7"/>
        <end position="54"/>
    </location>
</feature>
<protein>
    <submittedName>
        <fullName evidence="3">SETMR methyltransferase</fullName>
    </submittedName>
</protein>
<dbReference type="GO" id="GO:0015074">
    <property type="term" value="P:DNA integration"/>
    <property type="evidence" value="ECO:0007669"/>
    <property type="project" value="TreeGrafter"/>
</dbReference>
<keyword evidence="4" id="KW-1185">Reference proteome</keyword>
<accession>A0A836ESR7</accession>
<dbReference type="Pfam" id="PF17906">
    <property type="entry name" value="HTH_48"/>
    <property type="match status" value="1"/>
</dbReference>
<evidence type="ECO:0000256" key="1">
    <source>
        <dbReference type="SAM" id="MobiDB-lite"/>
    </source>
</evidence>
<keyword evidence="3" id="KW-0489">Methyltransferase</keyword>
<dbReference type="GO" id="GO:0003690">
    <property type="term" value="F:double-stranded DNA binding"/>
    <property type="evidence" value="ECO:0007669"/>
    <property type="project" value="TreeGrafter"/>
</dbReference>
<feature type="non-terminal residue" evidence="3">
    <location>
        <position position="1"/>
    </location>
</feature>
<dbReference type="GO" id="GO:0032259">
    <property type="term" value="P:methylation"/>
    <property type="evidence" value="ECO:0007669"/>
    <property type="project" value="UniProtKB-KW"/>
</dbReference>
<dbReference type="PANTHER" id="PTHR46060:SF2">
    <property type="entry name" value="HISTONE-LYSINE N-METHYLTRANSFERASE SETMAR"/>
    <property type="match status" value="1"/>
</dbReference>
<dbReference type="GO" id="GO:0000793">
    <property type="term" value="C:condensed chromosome"/>
    <property type="evidence" value="ECO:0007669"/>
    <property type="project" value="TreeGrafter"/>
</dbReference>
<feature type="non-terminal residue" evidence="3">
    <location>
        <position position="258"/>
    </location>
</feature>
<dbReference type="GO" id="GO:0000014">
    <property type="term" value="F:single-stranded DNA endodeoxyribonuclease activity"/>
    <property type="evidence" value="ECO:0007669"/>
    <property type="project" value="TreeGrafter"/>
</dbReference>
<evidence type="ECO:0000259" key="2">
    <source>
        <dbReference type="Pfam" id="PF17906"/>
    </source>
</evidence>
<dbReference type="GO" id="GO:0003697">
    <property type="term" value="F:single-stranded DNA binding"/>
    <property type="evidence" value="ECO:0007669"/>
    <property type="project" value="TreeGrafter"/>
</dbReference>
<dbReference type="GO" id="GO:0044774">
    <property type="term" value="P:mitotic DNA integrity checkpoint signaling"/>
    <property type="evidence" value="ECO:0007669"/>
    <property type="project" value="TreeGrafter"/>
</dbReference>
<evidence type="ECO:0000313" key="4">
    <source>
        <dbReference type="Proteomes" id="UP000667349"/>
    </source>
</evidence>
<dbReference type="GO" id="GO:0046975">
    <property type="term" value="F:histone H3K36 methyltransferase activity"/>
    <property type="evidence" value="ECO:0007669"/>
    <property type="project" value="TreeGrafter"/>
</dbReference>
<dbReference type="AlphaFoldDB" id="A0A836ESR7"/>
<keyword evidence="3" id="KW-0808">Transferase</keyword>
<dbReference type="PANTHER" id="PTHR46060">
    <property type="entry name" value="MARINER MOS1 TRANSPOSASE-LIKE PROTEIN"/>
    <property type="match status" value="1"/>
</dbReference>
<evidence type="ECO:0000313" key="3">
    <source>
        <dbReference type="EMBL" id="KAG5305572.1"/>
    </source>
</evidence>
<dbReference type="GO" id="GO:0035861">
    <property type="term" value="C:site of double-strand break"/>
    <property type="evidence" value="ECO:0007669"/>
    <property type="project" value="TreeGrafter"/>
</dbReference>
<name>A0A836ESR7_9HYME</name>
<feature type="region of interest" description="Disordered" evidence="1">
    <location>
        <begin position="230"/>
        <end position="258"/>
    </location>
</feature>
<dbReference type="EMBL" id="JAANHZ010000886">
    <property type="protein sequence ID" value="KAG5305572.1"/>
    <property type="molecule type" value="Genomic_DNA"/>
</dbReference>
<dbReference type="GO" id="GO:0042800">
    <property type="term" value="F:histone H3K4 methyltransferase activity"/>
    <property type="evidence" value="ECO:0007669"/>
    <property type="project" value="TreeGrafter"/>
</dbReference>
<dbReference type="GO" id="GO:0005634">
    <property type="term" value="C:nucleus"/>
    <property type="evidence" value="ECO:0007669"/>
    <property type="project" value="TreeGrafter"/>
</dbReference>
<sequence>MSEISEEIRYVMLFYYKKDKNAAQTCRQICEVCGADAVSEHRTQEWFVRFRSGNFDVKDRPRSGRPVTEKVDEILQLAGYAKKLDVWVPHELTQRNLIDRISISETLLKRNEIDSFLKQIITMIDRINICDTLLKRNEIEPFLKRMITGDEKWITYDNRTRKRNINRRDVVCHQDNARPHTSLITLPIQDLNVELVKVYDMKNVKLSLYDTCLYMKPTTVLFLFARRPGRAPAGKSRKKRASQLYSPRFPNPGGVVQS</sequence>
<dbReference type="GO" id="GO:0031297">
    <property type="term" value="P:replication fork processing"/>
    <property type="evidence" value="ECO:0007669"/>
    <property type="project" value="TreeGrafter"/>
</dbReference>
<gene>
    <name evidence="3" type="primary">Setmar_203</name>
    <name evidence="3" type="ORF">G6Z75_0002812</name>
</gene>
<dbReference type="GO" id="GO:0044547">
    <property type="term" value="F:DNA topoisomerase binding"/>
    <property type="evidence" value="ECO:0007669"/>
    <property type="project" value="TreeGrafter"/>
</dbReference>
<proteinExistence type="predicted"/>